<name>A0ABR1SPH5_9PEZI</name>
<dbReference type="Gene3D" id="3.40.50.300">
    <property type="entry name" value="P-loop containing nucleotide triphosphate hydrolases"/>
    <property type="match status" value="1"/>
</dbReference>
<dbReference type="PANTHER" id="PTHR10039">
    <property type="entry name" value="AMELOGENIN"/>
    <property type="match status" value="1"/>
</dbReference>
<dbReference type="InterPro" id="IPR056884">
    <property type="entry name" value="NPHP3-like_N"/>
</dbReference>
<evidence type="ECO:0000256" key="1">
    <source>
        <dbReference type="ARBA" id="ARBA00022737"/>
    </source>
</evidence>
<dbReference type="SUPFAM" id="SSF52540">
    <property type="entry name" value="P-loop containing nucleoside triphosphate hydrolases"/>
    <property type="match status" value="1"/>
</dbReference>
<dbReference type="EMBL" id="JAQQWK010000008">
    <property type="protein sequence ID" value="KAK8036219.1"/>
    <property type="molecule type" value="Genomic_DNA"/>
</dbReference>
<comment type="caution">
    <text evidence="3">The sequence shown here is derived from an EMBL/GenBank/DDBJ whole genome shotgun (WGS) entry which is preliminary data.</text>
</comment>
<keyword evidence="4" id="KW-1185">Reference proteome</keyword>
<evidence type="ECO:0000313" key="3">
    <source>
        <dbReference type="EMBL" id="KAK8036219.1"/>
    </source>
</evidence>
<accession>A0ABR1SPH5</accession>
<proteinExistence type="predicted"/>
<dbReference type="InterPro" id="IPR027417">
    <property type="entry name" value="P-loop_NTPase"/>
</dbReference>
<gene>
    <name evidence="3" type="ORF">PG993_008833</name>
</gene>
<evidence type="ECO:0000259" key="2">
    <source>
        <dbReference type="Pfam" id="PF24883"/>
    </source>
</evidence>
<protein>
    <submittedName>
        <fullName evidence="3">WD-repeat protein</fullName>
    </submittedName>
</protein>
<keyword evidence="1" id="KW-0677">Repeat</keyword>
<dbReference type="Pfam" id="PF24883">
    <property type="entry name" value="NPHP3_N"/>
    <property type="match status" value="1"/>
</dbReference>
<feature type="domain" description="Nephrocystin 3-like N-terminal" evidence="2">
    <location>
        <begin position="80"/>
        <end position="244"/>
    </location>
</feature>
<evidence type="ECO:0000313" key="4">
    <source>
        <dbReference type="Proteomes" id="UP001444661"/>
    </source>
</evidence>
<dbReference type="Proteomes" id="UP001444661">
    <property type="component" value="Unassembled WGS sequence"/>
</dbReference>
<organism evidence="3 4">
    <name type="scientific">Apiospora rasikravindrae</name>
    <dbReference type="NCBI Taxonomy" id="990691"/>
    <lineage>
        <taxon>Eukaryota</taxon>
        <taxon>Fungi</taxon>
        <taxon>Dikarya</taxon>
        <taxon>Ascomycota</taxon>
        <taxon>Pezizomycotina</taxon>
        <taxon>Sordariomycetes</taxon>
        <taxon>Xylariomycetidae</taxon>
        <taxon>Amphisphaeriales</taxon>
        <taxon>Apiosporaceae</taxon>
        <taxon>Apiospora</taxon>
    </lineage>
</organism>
<sequence>MANRLDHSVGVVRADGHARVQIGDSNNHTVVNNYPAANPNIADSHLAETYNGRVRSNFLRRLQTSPYEVRKNRNPKRVDGTCEWFNTHKLFLNWRKQASALLWVSADPGCGKSVLARCLVDDFLPSSAIRTTCYFFFKDDFDDQKRLESALCCVLHQLFVQRPALLLDKILDEVEEEGEQLYASFDTLWRILLKAASYHSGGEIVCIIDALDECVDQRPLAAALTQLYSRSNGVSTLKFLVTSRPYLAIGREFQGLKDSQPTIHLSGESPEEVDKIAREIKHFDPATYGTIR</sequence>
<reference evidence="3 4" key="1">
    <citation type="submission" date="2023-01" db="EMBL/GenBank/DDBJ databases">
        <title>Analysis of 21 Apiospora genomes using comparative genomics revels a genus with tremendous synthesis potential of carbohydrate active enzymes and secondary metabolites.</title>
        <authorList>
            <person name="Sorensen T."/>
        </authorList>
    </citation>
    <scope>NUCLEOTIDE SEQUENCE [LARGE SCALE GENOMIC DNA]</scope>
    <source>
        <strain evidence="3 4">CBS 33761</strain>
    </source>
</reference>